<proteinExistence type="predicted"/>
<comment type="caution">
    <text evidence="1">The sequence shown here is derived from an EMBL/GenBank/DDBJ whole genome shotgun (WGS) entry which is preliminary data.</text>
</comment>
<keyword evidence="2" id="KW-1185">Reference proteome</keyword>
<sequence length="193" mass="21251">MNALELAGRLQMASLPEAEYNFTHADVGTLPLAYPEVTLGLTFVSATGVEERRLGAWTVVQCGTKPVDVRDGFKLLSRLYEDRSAQGVQEVHLPLAGEHPEKHRPEVKHELAPLSEVKQDVAFPLDVPSHAPVSDEPQSDDLDHVLVHYLGTLWLQALKGAQGPTGPWLRHRGDQDPLVQALDRARRLLGQAP</sequence>
<evidence type="ECO:0000313" key="1">
    <source>
        <dbReference type="EMBL" id="GGM17116.1"/>
    </source>
</evidence>
<dbReference type="EMBL" id="BMOM01000027">
    <property type="protein sequence ID" value="GGM17116.1"/>
    <property type="molecule type" value="Genomic_DNA"/>
</dbReference>
<organism evidence="1 2">
    <name type="scientific">Deinococcus aerophilus</name>
    <dbReference type="NCBI Taxonomy" id="522488"/>
    <lineage>
        <taxon>Bacteria</taxon>
        <taxon>Thermotogati</taxon>
        <taxon>Deinococcota</taxon>
        <taxon>Deinococci</taxon>
        <taxon>Deinococcales</taxon>
        <taxon>Deinococcaceae</taxon>
        <taxon>Deinococcus</taxon>
    </lineage>
</organism>
<evidence type="ECO:0008006" key="3">
    <source>
        <dbReference type="Google" id="ProtNLM"/>
    </source>
</evidence>
<evidence type="ECO:0000313" key="2">
    <source>
        <dbReference type="Proteomes" id="UP000661918"/>
    </source>
</evidence>
<dbReference type="RefSeq" id="WP_188904859.1">
    <property type="nucleotide sequence ID" value="NZ_BMOM01000027.1"/>
</dbReference>
<gene>
    <name evidence="1" type="ORF">GCM10010841_26730</name>
</gene>
<dbReference type="Proteomes" id="UP000661918">
    <property type="component" value="Unassembled WGS sequence"/>
</dbReference>
<name>A0ABQ2GYD6_9DEIO</name>
<reference evidence="2" key="1">
    <citation type="journal article" date="2019" name="Int. J. Syst. Evol. Microbiol.">
        <title>The Global Catalogue of Microorganisms (GCM) 10K type strain sequencing project: providing services to taxonomists for standard genome sequencing and annotation.</title>
        <authorList>
            <consortium name="The Broad Institute Genomics Platform"/>
            <consortium name="The Broad Institute Genome Sequencing Center for Infectious Disease"/>
            <person name="Wu L."/>
            <person name="Ma J."/>
        </authorList>
    </citation>
    <scope>NUCLEOTIDE SEQUENCE [LARGE SCALE GENOMIC DNA]</scope>
    <source>
        <strain evidence="2">JCM 15443</strain>
    </source>
</reference>
<accession>A0ABQ2GYD6</accession>
<protein>
    <recommendedName>
        <fullName evidence="3">DUF3786 domain-containing protein</fullName>
    </recommendedName>
</protein>